<feature type="transmembrane region" description="Helical" evidence="6">
    <location>
        <begin position="513"/>
        <end position="536"/>
    </location>
</feature>
<dbReference type="InterPro" id="IPR050367">
    <property type="entry name" value="APC_superfamily"/>
</dbReference>
<gene>
    <name evidence="7" type="ORF">YBN1229_v1_0524</name>
</gene>
<feature type="transmembrane region" description="Helical" evidence="6">
    <location>
        <begin position="193"/>
        <end position="216"/>
    </location>
</feature>
<feature type="transmembrane region" description="Helical" evidence="6">
    <location>
        <begin position="273"/>
        <end position="292"/>
    </location>
</feature>
<keyword evidence="4 6" id="KW-1133">Transmembrane helix</keyword>
<evidence type="ECO:0000256" key="6">
    <source>
        <dbReference type="SAM" id="Phobius"/>
    </source>
</evidence>
<evidence type="ECO:0000256" key="4">
    <source>
        <dbReference type="ARBA" id="ARBA00022989"/>
    </source>
</evidence>
<evidence type="ECO:0000256" key="1">
    <source>
        <dbReference type="ARBA" id="ARBA00004651"/>
    </source>
</evidence>
<protein>
    <submittedName>
        <fullName evidence="7">Amino acid permease</fullName>
    </submittedName>
</protein>
<sequence length="537" mass="58551">MEYSKAQSINAPPTAHVGSSCMVRAVNWWQVVFIAAGSPALVMFSLGGISAVTGTVSPLVWFVSVMIGFVAIFSYAEIAGMHPNKSGGTAVYGATAWVRHSRIIAPMSVWSNWLAWSPILAIGSGLGSGYLLSIFLPPDHALNTWQVTLLDLGFLKQGLTIRINTQFIVGTILMVTVWSIQHSGIARTARVQIILTLGGIIPLLFVTLIPFFTGRIEMANFSPFVPLNGEWNLEGWRLFIGGLFLAAWAAYAAENAVCYMSEMTDPARDGAKAIIWSGVVGVILYTLVPFVFQGVLGTEYMRSPGIESGEGVGVALASMVGAGDFFAKLLVVMLTFTLFLAIMTAMAGSSRTLYQGAHDGWMPKFLDQLNENGVPTRAMWTDLAFNALLLLMSDYMFVMAVSAVNYVLFHYLNLNAGWIHRLDNPNAKRPYRAPNWLLTFGTILAYVNAFLIGVGANLWGNHILFLGLAAAFISTPLFWYRHYVVDKGQFPPGMLNDLIPEGETELPPTRAGILPYLALAGGLVSMLAGYIIFWVMF</sequence>
<dbReference type="GO" id="GO:0005886">
    <property type="term" value="C:plasma membrane"/>
    <property type="evidence" value="ECO:0007669"/>
    <property type="project" value="UniProtKB-SubCell"/>
</dbReference>
<evidence type="ECO:0000256" key="5">
    <source>
        <dbReference type="ARBA" id="ARBA00023136"/>
    </source>
</evidence>
<name>A0A0D6JBW4_9HYPH</name>
<organism evidence="7 8">
    <name type="scientific">Candidatus Filomicrobium marinum</name>
    <dbReference type="NCBI Taxonomy" id="1608628"/>
    <lineage>
        <taxon>Bacteria</taxon>
        <taxon>Pseudomonadati</taxon>
        <taxon>Pseudomonadota</taxon>
        <taxon>Alphaproteobacteria</taxon>
        <taxon>Hyphomicrobiales</taxon>
        <taxon>Hyphomicrobiaceae</taxon>
        <taxon>Filomicrobium</taxon>
    </lineage>
</organism>
<dbReference type="PROSITE" id="PS51257">
    <property type="entry name" value="PROKAR_LIPOPROTEIN"/>
    <property type="match status" value="1"/>
</dbReference>
<evidence type="ECO:0000313" key="7">
    <source>
        <dbReference type="EMBL" id="CPR15829.1"/>
    </source>
</evidence>
<reference evidence="8" key="1">
    <citation type="submission" date="2015-02" db="EMBL/GenBank/DDBJ databases">
        <authorList>
            <person name="Chooi Y.-H."/>
        </authorList>
    </citation>
    <scope>NUCLEOTIDE SEQUENCE [LARGE SCALE GENOMIC DNA]</scope>
    <source>
        <strain evidence="8">strain Y</strain>
    </source>
</reference>
<dbReference type="KEGG" id="fil:BN1229_v1_0521"/>
<evidence type="ECO:0000313" key="8">
    <source>
        <dbReference type="Proteomes" id="UP000033187"/>
    </source>
</evidence>
<feature type="transmembrane region" description="Helical" evidence="6">
    <location>
        <begin position="236"/>
        <end position="253"/>
    </location>
</feature>
<dbReference type="EMBL" id="LN829119">
    <property type="protein sequence ID" value="CPR15829.1"/>
    <property type="molecule type" value="Genomic_DNA"/>
</dbReference>
<dbReference type="PIRSF" id="PIRSF006060">
    <property type="entry name" value="AA_transporter"/>
    <property type="match status" value="1"/>
</dbReference>
<feature type="transmembrane region" description="Helical" evidence="6">
    <location>
        <begin position="113"/>
        <end position="136"/>
    </location>
</feature>
<dbReference type="PANTHER" id="PTHR42770:SF7">
    <property type="entry name" value="MEMBRANE PROTEIN"/>
    <property type="match status" value="1"/>
</dbReference>
<feature type="transmembrane region" description="Helical" evidence="6">
    <location>
        <begin position="325"/>
        <end position="347"/>
    </location>
</feature>
<dbReference type="InterPro" id="IPR002293">
    <property type="entry name" value="AA/rel_permease1"/>
</dbReference>
<feature type="transmembrane region" description="Helical" evidence="6">
    <location>
        <begin position="436"/>
        <end position="456"/>
    </location>
</feature>
<dbReference type="Gene3D" id="1.20.1740.10">
    <property type="entry name" value="Amino acid/polyamine transporter I"/>
    <property type="match status" value="1"/>
</dbReference>
<comment type="subcellular location">
    <subcellularLocation>
        <location evidence="1">Cell membrane</location>
        <topology evidence="1">Multi-pass membrane protein</topology>
    </subcellularLocation>
</comment>
<feature type="transmembrane region" description="Helical" evidence="6">
    <location>
        <begin position="159"/>
        <end position="181"/>
    </location>
</feature>
<evidence type="ECO:0000256" key="2">
    <source>
        <dbReference type="ARBA" id="ARBA00022475"/>
    </source>
</evidence>
<feature type="transmembrane region" description="Helical" evidence="6">
    <location>
        <begin position="387"/>
        <end position="408"/>
    </location>
</feature>
<evidence type="ECO:0000256" key="3">
    <source>
        <dbReference type="ARBA" id="ARBA00022692"/>
    </source>
</evidence>
<dbReference type="PANTHER" id="PTHR42770">
    <property type="entry name" value="AMINO ACID TRANSPORTER-RELATED"/>
    <property type="match status" value="1"/>
</dbReference>
<dbReference type="GO" id="GO:0022857">
    <property type="term" value="F:transmembrane transporter activity"/>
    <property type="evidence" value="ECO:0007669"/>
    <property type="project" value="InterPro"/>
</dbReference>
<dbReference type="KEGG" id="fiy:BN1229_v1_0524"/>
<keyword evidence="8" id="KW-1185">Reference proteome</keyword>
<keyword evidence="2" id="KW-1003">Cell membrane</keyword>
<dbReference type="Pfam" id="PF13520">
    <property type="entry name" value="AA_permease_2"/>
    <property type="match status" value="1"/>
</dbReference>
<accession>A0A0D6JBW4</accession>
<dbReference type="Proteomes" id="UP000033187">
    <property type="component" value="Chromosome 1"/>
</dbReference>
<dbReference type="OrthoDB" id="9762947at2"/>
<feature type="transmembrane region" description="Helical" evidence="6">
    <location>
        <begin position="31"/>
        <end position="53"/>
    </location>
</feature>
<keyword evidence="5 6" id="KW-0472">Membrane</keyword>
<keyword evidence="3 6" id="KW-0812">Transmembrane</keyword>
<dbReference type="AlphaFoldDB" id="A0A0D6JBW4"/>
<feature type="transmembrane region" description="Helical" evidence="6">
    <location>
        <begin position="463"/>
        <end position="480"/>
    </location>
</feature>
<proteinExistence type="predicted"/>
<feature type="transmembrane region" description="Helical" evidence="6">
    <location>
        <begin position="59"/>
        <end position="76"/>
    </location>
</feature>